<evidence type="ECO:0000313" key="1">
    <source>
        <dbReference type="EMBL" id="SPJ22667.1"/>
    </source>
</evidence>
<dbReference type="InterPro" id="IPR007709">
    <property type="entry name" value="N-FG_amidohydro"/>
</dbReference>
<dbReference type="InterPro" id="IPR011227">
    <property type="entry name" value="UCP029730"/>
</dbReference>
<dbReference type="Proteomes" id="UP000244912">
    <property type="component" value="Unassembled WGS sequence"/>
</dbReference>
<dbReference type="RefSeq" id="WP_108892523.1">
    <property type="nucleotide sequence ID" value="NZ_ONZF01000001.1"/>
</dbReference>
<dbReference type="Pfam" id="PF05013">
    <property type="entry name" value="FGase"/>
    <property type="match status" value="1"/>
</dbReference>
<dbReference type="AlphaFoldDB" id="A0A2R8BR80"/>
<accession>A0A2R8BR80</accession>
<sequence length="258" mass="27783">MAGGDWTALYISGADRPAPMVVACEHASNRIPEDLAGLGLDRTACTSHAAYDIGAAHVARTLAEELDAPLVEGAISRVVYDCNRPLSAPDAIPVTSEVFDIPGNRDLDDAARRARFERVHVPFHTALAETCRTQEDVCRRRIALITVHSFTPVYMGQQRDLDIGFLHDATPGFARATLAAERARGIWRAKLNAPYSAKDGVTHTLAMHGEAHGRPSLMVEIRNDLIADEDSGTRMAYHLADTILIALAAPDVARGAAG</sequence>
<dbReference type="OrthoDB" id="9815326at2"/>
<dbReference type="PIRSF" id="PIRSF029730">
    <property type="entry name" value="UCP029730"/>
    <property type="match status" value="1"/>
</dbReference>
<name>A0A2R8BR80_9RHOB</name>
<dbReference type="Gene3D" id="3.40.630.40">
    <property type="entry name" value="Zn-dependent exopeptidases"/>
    <property type="match status" value="1"/>
</dbReference>
<reference evidence="2" key="1">
    <citation type="submission" date="2018-03" db="EMBL/GenBank/DDBJ databases">
        <authorList>
            <person name="Rodrigo-Torres L."/>
            <person name="Arahal R. D."/>
            <person name="Lucena T."/>
        </authorList>
    </citation>
    <scope>NUCLEOTIDE SEQUENCE [LARGE SCALE GENOMIC DNA]</scope>
    <source>
        <strain evidence="2">CECT 8504</strain>
    </source>
</reference>
<dbReference type="EMBL" id="ONZF01000001">
    <property type="protein sequence ID" value="SPJ22667.1"/>
    <property type="molecule type" value="Genomic_DNA"/>
</dbReference>
<keyword evidence="2" id="KW-1185">Reference proteome</keyword>
<evidence type="ECO:0000313" key="2">
    <source>
        <dbReference type="Proteomes" id="UP000244912"/>
    </source>
</evidence>
<evidence type="ECO:0008006" key="3">
    <source>
        <dbReference type="Google" id="ProtNLM"/>
    </source>
</evidence>
<gene>
    <name evidence="1" type="ORF">PAA8504_00462</name>
</gene>
<proteinExistence type="predicted"/>
<organism evidence="1 2">
    <name type="scientific">Palleronia abyssalis</name>
    <dbReference type="NCBI Taxonomy" id="1501240"/>
    <lineage>
        <taxon>Bacteria</taxon>
        <taxon>Pseudomonadati</taxon>
        <taxon>Pseudomonadota</taxon>
        <taxon>Alphaproteobacteria</taxon>
        <taxon>Rhodobacterales</taxon>
        <taxon>Roseobacteraceae</taxon>
        <taxon>Palleronia</taxon>
    </lineage>
</organism>
<protein>
    <recommendedName>
        <fullName evidence="3">N-formylglutamate amidohydrolase</fullName>
    </recommendedName>
</protein>
<dbReference type="SUPFAM" id="SSF53187">
    <property type="entry name" value="Zn-dependent exopeptidases"/>
    <property type="match status" value="1"/>
</dbReference>